<gene>
    <name evidence="9" type="ORF">C5689_00845</name>
</gene>
<reference evidence="9 10" key="1">
    <citation type="journal article" date="2018" name="Appl. Microbiol. Biotechnol.">
        <title>Co-cultivation of the strictly anaerobic methanogen Methanosarcina barkeri with aerobic methanotrophs in an oxygen-limited membrane bioreactor.</title>
        <authorList>
            <person name="In 't Zandt M.H."/>
            <person name="van den Bosch T.J.M."/>
            <person name="Rijkers R."/>
            <person name="van Kessel M.A.H.J."/>
            <person name="Jetten M.S.M."/>
            <person name="Welte C.U."/>
        </authorList>
    </citation>
    <scope>NUCLEOTIDE SEQUENCE [LARGE SCALE GENOMIC DNA]</scope>
    <source>
        <strain evidence="9 10">DSM 17706</strain>
    </source>
</reference>
<proteinExistence type="predicted"/>
<protein>
    <submittedName>
        <fullName evidence="9">Cytochrome c prime</fullName>
    </submittedName>
</protein>
<evidence type="ECO:0000256" key="5">
    <source>
        <dbReference type="ARBA" id="ARBA00023004"/>
    </source>
</evidence>
<evidence type="ECO:0000256" key="7">
    <source>
        <dbReference type="PIRSR" id="PIRSR000027-2"/>
    </source>
</evidence>
<dbReference type="GO" id="GO:0022900">
    <property type="term" value="P:electron transport chain"/>
    <property type="evidence" value="ECO:0007669"/>
    <property type="project" value="InterPro"/>
</dbReference>
<dbReference type="InterPro" id="IPR010980">
    <property type="entry name" value="Cyt_c/b562"/>
</dbReference>
<keyword evidence="5 6" id="KW-0408">Iron</keyword>
<keyword evidence="3 6" id="KW-0479">Metal-binding</keyword>
<feature type="binding site" description="covalent" evidence="7">
    <location>
        <position position="156"/>
    </location>
    <ligand>
        <name>heme c</name>
        <dbReference type="ChEBI" id="CHEBI:61717"/>
    </ligand>
</feature>
<organism evidence="9 10">
    <name type="scientific">Methylosinus sporium</name>
    <dbReference type="NCBI Taxonomy" id="428"/>
    <lineage>
        <taxon>Bacteria</taxon>
        <taxon>Pseudomonadati</taxon>
        <taxon>Pseudomonadota</taxon>
        <taxon>Alphaproteobacteria</taxon>
        <taxon>Hyphomicrobiales</taxon>
        <taxon>Methylocystaceae</taxon>
        <taxon>Methylosinus</taxon>
    </lineage>
</organism>
<evidence type="ECO:0000256" key="6">
    <source>
        <dbReference type="PIRSR" id="PIRSR000027-1"/>
    </source>
</evidence>
<dbReference type="GO" id="GO:0042597">
    <property type="term" value="C:periplasmic space"/>
    <property type="evidence" value="ECO:0007669"/>
    <property type="project" value="InterPro"/>
</dbReference>
<dbReference type="GO" id="GO:0009055">
    <property type="term" value="F:electron transfer activity"/>
    <property type="evidence" value="ECO:0007669"/>
    <property type="project" value="InterPro"/>
</dbReference>
<keyword evidence="8" id="KW-0732">Signal</keyword>
<name>A0A2U1SVP7_METSR</name>
<dbReference type="GO" id="GO:0020037">
    <property type="term" value="F:heme binding"/>
    <property type="evidence" value="ECO:0007669"/>
    <property type="project" value="InterPro"/>
</dbReference>
<dbReference type="PROSITE" id="PS51009">
    <property type="entry name" value="CYTCII"/>
    <property type="match status" value="1"/>
</dbReference>
<dbReference type="AlphaFoldDB" id="A0A2U1SVP7"/>
<evidence type="ECO:0000256" key="4">
    <source>
        <dbReference type="ARBA" id="ARBA00022982"/>
    </source>
</evidence>
<dbReference type="EMBL" id="PUIV01000001">
    <property type="protein sequence ID" value="PWB95694.1"/>
    <property type="molecule type" value="Genomic_DNA"/>
</dbReference>
<comment type="PTM">
    <text evidence="7">Binds 1 heme group per subunit.</text>
</comment>
<dbReference type="GO" id="GO:0005506">
    <property type="term" value="F:iron ion binding"/>
    <property type="evidence" value="ECO:0007669"/>
    <property type="project" value="InterPro"/>
</dbReference>
<feature type="binding site" description="axial binding residue" evidence="6">
    <location>
        <position position="157"/>
    </location>
    <ligand>
        <name>heme c</name>
        <dbReference type="ChEBI" id="CHEBI:61717"/>
    </ligand>
    <ligandPart>
        <name>Fe</name>
        <dbReference type="ChEBI" id="CHEBI:18248"/>
    </ligandPart>
</feature>
<evidence type="ECO:0000313" key="10">
    <source>
        <dbReference type="Proteomes" id="UP000245137"/>
    </source>
</evidence>
<feature type="binding site" description="covalent" evidence="7">
    <location>
        <position position="153"/>
    </location>
    <ligand>
        <name>heme c</name>
        <dbReference type="ChEBI" id="CHEBI:61717"/>
    </ligand>
</feature>
<keyword evidence="2 7" id="KW-0349">Heme</keyword>
<sequence>MSRHFNSARALVGGALVAACVAISTADAQAPGPSPAKIAVENRKAEFTLVGNFFRWFGAVARGNAPYDEAEAKKRAARIAYLAEFLDESFPEISNVGEPDSKAKPEVWKEKADFDKKLAKFKDDARIFAETVAKEKGATEAFKTAVANLGQDCKGCHDSYKAK</sequence>
<evidence type="ECO:0000256" key="1">
    <source>
        <dbReference type="ARBA" id="ARBA00022448"/>
    </source>
</evidence>
<feature type="chain" id="PRO_5015514936" evidence="8">
    <location>
        <begin position="31"/>
        <end position="163"/>
    </location>
</feature>
<dbReference type="RefSeq" id="WP_108915373.1">
    <property type="nucleotide sequence ID" value="NZ_BGJY01000001.1"/>
</dbReference>
<dbReference type="SUPFAM" id="SSF47175">
    <property type="entry name" value="Cytochromes"/>
    <property type="match status" value="1"/>
</dbReference>
<dbReference type="OrthoDB" id="9811729at2"/>
<dbReference type="PIRSF" id="PIRSF000027">
    <property type="entry name" value="Cytc_c_prime"/>
    <property type="match status" value="1"/>
</dbReference>
<dbReference type="Proteomes" id="UP000245137">
    <property type="component" value="Unassembled WGS sequence"/>
</dbReference>
<dbReference type="Gene3D" id="1.20.120.10">
    <property type="entry name" value="Cytochrome c/b562"/>
    <property type="match status" value="1"/>
</dbReference>
<evidence type="ECO:0000313" key="9">
    <source>
        <dbReference type="EMBL" id="PWB95694.1"/>
    </source>
</evidence>
<dbReference type="InterPro" id="IPR012127">
    <property type="entry name" value="Cyt_c_prime"/>
</dbReference>
<keyword evidence="4" id="KW-0249">Electron transport</keyword>
<comment type="caution">
    <text evidence="9">The sequence shown here is derived from an EMBL/GenBank/DDBJ whole genome shotgun (WGS) entry which is preliminary data.</text>
</comment>
<dbReference type="InterPro" id="IPR002321">
    <property type="entry name" value="Cyt_c_II"/>
</dbReference>
<dbReference type="PROSITE" id="PS51257">
    <property type="entry name" value="PROKAR_LIPOPROTEIN"/>
    <property type="match status" value="1"/>
</dbReference>
<keyword evidence="10" id="KW-1185">Reference proteome</keyword>
<evidence type="ECO:0000256" key="3">
    <source>
        <dbReference type="ARBA" id="ARBA00022723"/>
    </source>
</evidence>
<feature type="signal peptide" evidence="8">
    <location>
        <begin position="1"/>
        <end position="30"/>
    </location>
</feature>
<evidence type="ECO:0000256" key="2">
    <source>
        <dbReference type="ARBA" id="ARBA00022617"/>
    </source>
</evidence>
<evidence type="ECO:0000256" key="8">
    <source>
        <dbReference type="SAM" id="SignalP"/>
    </source>
</evidence>
<accession>A0A2U1SVP7</accession>
<dbReference type="Pfam" id="PF01322">
    <property type="entry name" value="Cytochrom_C_2"/>
    <property type="match status" value="1"/>
</dbReference>
<keyword evidence="1" id="KW-0813">Transport</keyword>